<dbReference type="OMA" id="QYTNGRY"/>
<feature type="compositionally biased region" description="Polar residues" evidence="1">
    <location>
        <begin position="143"/>
        <end position="167"/>
    </location>
</feature>
<dbReference type="KEGG" id="dme:Dmel_CG31709"/>
<reference evidence="2 5" key="6">
    <citation type="journal article" date="2005" name="PLoS Comput. Biol.">
        <title>Combined evidence annotation of transposable elements in genome sequences.</title>
        <authorList>
            <person name="Quesneville H."/>
            <person name="Bergman C.M."/>
            <person name="Andrieu O."/>
            <person name="Autard D."/>
            <person name="Nouaud D."/>
            <person name="Ashburner M."/>
            <person name="Anxolabehere D."/>
        </authorList>
    </citation>
    <scope>NUCLEOTIDE SEQUENCE [LARGE SCALE GENOMIC DNA]</scope>
    <source>
        <strain evidence="5">Berkeley</strain>
    </source>
</reference>
<dbReference type="FlyBase" id="FBgn0051709">
    <property type="gene designation" value="CG31709"/>
</dbReference>
<evidence type="ECO:0000313" key="3">
    <source>
        <dbReference type="EMBL" id="ACT98666.1"/>
    </source>
</evidence>
<dbReference type="EMBL" id="BT089019">
    <property type="protein sequence ID" value="ACT98666.1"/>
    <property type="molecule type" value="mRNA"/>
</dbReference>
<reference evidence="2" key="11">
    <citation type="journal article" date="2015" name="G3 (Bethesda)">
        <title>Gene Model Annotations for Drosophila melanogaster: Impact of High-Throughput Data.</title>
        <authorList>
            <consortium name="FlyBase Consortium"/>
            <person name="Matthews B.B."/>
            <person name="Dos Santos G."/>
            <person name="Crosby M.A."/>
            <person name="Emmert D.B."/>
            <person name="St Pierre S.E."/>
            <person name="Gramates L.S."/>
            <person name="Zhou P."/>
            <person name="Schroeder A.J."/>
            <person name="Falls K."/>
            <person name="Strelets V."/>
            <person name="Russo S.M."/>
            <person name="Gelbart W.M."/>
            <person name="null"/>
        </authorList>
    </citation>
    <scope>NUCLEOTIDE SEQUENCE</scope>
</reference>
<dbReference type="AlphaFoldDB" id="Q8IPE7"/>
<dbReference type="Bgee" id="FBgn0051709">
    <property type="expression patterns" value="Expressed in early elongation stage spermatid (Drosophila) in testis and 31 other cell types or tissues"/>
</dbReference>
<dbReference type="AGR" id="FB:FBgn0051709"/>
<dbReference type="PaxDb" id="7227-FBpp0079452"/>
<dbReference type="EMBL" id="AE014134">
    <property type="protein sequence ID" value="AHN54296.1"/>
    <property type="molecule type" value="Genomic_DNA"/>
</dbReference>
<dbReference type="DNASU" id="261620"/>
<dbReference type="RefSeq" id="NP_001285782.1">
    <property type="nucleotide sequence ID" value="NM_001298853.1"/>
</dbReference>
<proteinExistence type="evidence at transcript level"/>
<reference evidence="2" key="15">
    <citation type="submission" date="2022-11" db="EMBL/GenBank/DDBJ databases">
        <authorList>
            <consortium name="FlyBase"/>
        </authorList>
    </citation>
    <scope>NUCLEOTIDE SEQUENCE</scope>
</reference>
<reference evidence="2 5" key="1">
    <citation type="journal article" date="2000" name="Science">
        <title>The genome sequence of Drosophila melanogaster.</title>
        <authorList>
            <person name="Adams M.D."/>
            <person name="Celniker S.E."/>
            <person name="Holt R.A."/>
            <person name="Evans C.A."/>
            <person name="Gocayne J.D."/>
            <person name="Amanatides P.G."/>
            <person name="Scherer S.E."/>
            <person name="Li P.W."/>
            <person name="Hoskins R.A."/>
            <person name="Galle R.F."/>
            <person name="George R.A."/>
            <person name="Lewis S.E."/>
            <person name="Richards S."/>
            <person name="Ashburner M."/>
            <person name="Henderson S.N."/>
            <person name="Sutton G.G."/>
            <person name="Wortman J.R."/>
            <person name="Yandell M.D."/>
            <person name="Zhang Q."/>
            <person name="Chen L.X."/>
            <person name="Brandon R.C."/>
            <person name="Rogers Y.H."/>
            <person name="Blazej R.G."/>
            <person name="Champe M."/>
            <person name="Pfeiffer B.D."/>
            <person name="Wan K.H."/>
            <person name="Doyle C."/>
            <person name="Baxter E.G."/>
            <person name="Helt G."/>
            <person name="Nelson C.R."/>
            <person name="Gabor G.L."/>
            <person name="Abril J.F."/>
            <person name="Agbayani A."/>
            <person name="An H.J."/>
            <person name="Andrews-Pfannkoch C."/>
            <person name="Baldwin D."/>
            <person name="Ballew R.M."/>
            <person name="Basu A."/>
            <person name="Baxendale J."/>
            <person name="Bayraktaroglu L."/>
            <person name="Beasley E.M."/>
            <person name="Beeson K.Y."/>
            <person name="Benos P.V."/>
            <person name="Berman B.P."/>
            <person name="Bhandari D."/>
            <person name="Bolshakov S."/>
            <person name="Borkova D."/>
            <person name="Botchan M.R."/>
            <person name="Bouck J."/>
            <person name="Brokstein P."/>
            <person name="Brottier P."/>
            <person name="Burtis K.C."/>
            <person name="Busam D.A."/>
            <person name="Butler H."/>
            <person name="Cadieu E."/>
            <person name="Center A."/>
            <person name="Chandra I."/>
            <person name="Cherry J.M."/>
            <person name="Cawley S."/>
            <person name="Dahlke C."/>
            <person name="Davenport L.B."/>
            <person name="Davies P."/>
            <person name="de Pablos B."/>
            <person name="Delcher A."/>
            <person name="Deng Z."/>
            <person name="Mays A.D."/>
            <person name="Dew I."/>
            <person name="Dietz S.M."/>
            <person name="Dodson K."/>
            <person name="Doup L.E."/>
            <person name="Downes M."/>
            <person name="Dugan-Rocha S."/>
            <person name="Dunkov B.C."/>
            <person name="Dunn P."/>
            <person name="Durbin K.J."/>
            <person name="Evangelista C.C."/>
            <person name="Ferraz C."/>
            <person name="Ferriera S."/>
            <person name="Fleischmann W."/>
            <person name="Fosler C."/>
            <person name="Gabrielian A.E."/>
            <person name="Garg N.S."/>
            <person name="Gelbart W.M."/>
            <person name="Glasser K."/>
            <person name="Glodek A."/>
            <person name="Gong F."/>
            <person name="Gorrell J.H."/>
            <person name="Gu Z."/>
            <person name="Guan P."/>
            <person name="Harris M."/>
            <person name="Harris N.L."/>
            <person name="Harvey D."/>
            <person name="Heiman T.J."/>
            <person name="Hernandez J.R."/>
            <person name="Houck J."/>
            <person name="Hostin D."/>
            <person name="Houston K.A."/>
            <person name="Howland T.J."/>
            <person name="Wei M.H."/>
            <person name="Ibegwam C."/>
            <person name="Jalali M."/>
            <person name="Kalush F."/>
            <person name="Karpen G.H."/>
            <person name="Ke Z."/>
            <person name="Kennison J.A."/>
            <person name="Ketchum K.A."/>
            <person name="Kimmel B.E."/>
            <person name="Kodira C.D."/>
            <person name="Kraft C."/>
            <person name="Kravitz S."/>
            <person name="Kulp D."/>
            <person name="Lai Z."/>
            <person name="Lasko P."/>
            <person name="Lei Y."/>
            <person name="Levitsky A.A."/>
            <person name="Li J."/>
            <person name="Li Z."/>
            <person name="Liang Y."/>
            <person name="Lin X."/>
            <person name="Liu X."/>
            <person name="Mattei B."/>
            <person name="McIntosh T.C."/>
            <person name="McLeod M.P."/>
            <person name="McPherson D."/>
            <person name="Merkulov G."/>
            <person name="Milshina N.V."/>
            <person name="Mobarry C."/>
            <person name="Morris J."/>
            <person name="Moshrefi A."/>
            <person name="Mount S.M."/>
            <person name="Moy M."/>
            <person name="Murphy B."/>
            <person name="Murphy L."/>
            <person name="Muzny D.M."/>
            <person name="Nelson D.L."/>
            <person name="Nelson D.R."/>
            <person name="Nelson K.A."/>
            <person name="Nixon K."/>
            <person name="Nusskern D.R."/>
            <person name="Pacleb J.M."/>
            <person name="Palazzolo M."/>
            <person name="Pittman G.S."/>
            <person name="Pan S."/>
            <person name="Pollard J."/>
            <person name="Puri V."/>
            <person name="Reese M.G."/>
            <person name="Reinert K."/>
            <person name="Remington K."/>
            <person name="Saunders R.D."/>
            <person name="Scheeler F."/>
            <person name="Shen H."/>
            <person name="Shue B.C."/>
            <person name="Siden-Kiamos I."/>
            <person name="Simpson M."/>
            <person name="Skupski M.P."/>
            <person name="Smith T."/>
            <person name="Spier E."/>
            <person name="Spradling A.C."/>
            <person name="Stapleton M."/>
            <person name="Strong R."/>
            <person name="Sun E."/>
            <person name="Svirskas R."/>
            <person name="Tector C."/>
            <person name="Turner R."/>
            <person name="Venter E."/>
            <person name="Wang A.H."/>
            <person name="Wang X."/>
            <person name="Wang Z.Y."/>
            <person name="Wassarman D.A."/>
            <person name="Weinstock G.M."/>
            <person name="Weissenbach J."/>
            <person name="Williams S.M."/>
            <person name="WoodageT"/>
            <person name="Worley K.C."/>
            <person name="Wu D."/>
            <person name="Yang S."/>
            <person name="Yao Q.A."/>
            <person name="Ye J."/>
            <person name="Yeh R.F."/>
            <person name="Zaveri J.S."/>
            <person name="Zhan M."/>
            <person name="Zhang G."/>
            <person name="Zhao Q."/>
            <person name="Zheng L."/>
            <person name="Zheng X.H."/>
            <person name="Zhong F.N."/>
            <person name="Zhong W."/>
            <person name="Zhou X."/>
            <person name="Zhu S."/>
            <person name="Zhu X."/>
            <person name="Smith H.O."/>
            <person name="Gibbs R.A."/>
            <person name="Myers E.W."/>
            <person name="Rubin G.M."/>
            <person name="Venter J.C."/>
        </authorList>
    </citation>
    <scope>NUCLEOTIDE SEQUENCE [LARGE SCALE GENOMIC DNA]</scope>
    <source>
        <strain evidence="5">Berkeley</strain>
    </source>
</reference>
<reference evidence="2" key="7">
    <citation type="submission" date="2006-08" db="EMBL/GenBank/DDBJ databases">
        <authorList>
            <person name="Celniker S."/>
            <person name="Carlson J."/>
            <person name="Wan K."/>
            <person name="Frise E."/>
            <person name="Hoskins R."/>
            <person name="Park S."/>
            <person name="Svirskas R."/>
            <person name="Rubin G."/>
        </authorList>
    </citation>
    <scope>NUCLEOTIDE SEQUENCE</scope>
</reference>
<name>Q8IPE7_DROME</name>
<reference evidence="2 5" key="9">
    <citation type="journal article" date="2007" name="Science">
        <title>Sequence finishing and mapping of Drosophila melanogaster heterochromatin.</title>
        <authorList>
            <person name="Hoskins R.A."/>
            <person name="Carlson J.W."/>
            <person name="Kennedy C."/>
            <person name="Acevedo D."/>
            <person name="Evans-Holm M."/>
            <person name="Frise E."/>
            <person name="Wan K.H."/>
            <person name="Park S."/>
            <person name="Mendez-Lago M."/>
            <person name="Rossi F."/>
            <person name="Villasante A."/>
            <person name="Dimitri P."/>
            <person name="Karpen G.H."/>
            <person name="Celniker S.E."/>
        </authorList>
    </citation>
    <scope>NUCLEOTIDE SEQUENCE [LARGE SCALE GENOMIC DNA]</scope>
    <source>
        <strain evidence="5">Berkeley</strain>
    </source>
</reference>
<evidence type="ECO:0000256" key="1">
    <source>
        <dbReference type="SAM" id="MobiDB-lite"/>
    </source>
</evidence>
<dbReference type="VEuPathDB" id="VectorBase:FBgn0051709"/>
<reference evidence="2" key="12">
    <citation type="journal article" date="2015" name="G3 (Bethesda)">
        <title>Gene Model Annotations for Drosophila melanogaster: The Rule-Benders.</title>
        <authorList>
            <consortium name="FlyBase Consortium"/>
            <person name="Crosby M.A."/>
            <person name="Gramates L.S."/>
            <person name="Dos Santos G."/>
            <person name="Matthews B.B."/>
            <person name="St Pierre S.E."/>
            <person name="Zhou P."/>
            <person name="Schroeder A.J."/>
            <person name="Falls K."/>
            <person name="Emmert D.B."/>
            <person name="Russo S.M."/>
            <person name="Gelbart W.M."/>
            <person name="null"/>
        </authorList>
    </citation>
    <scope>NUCLEOTIDE SEQUENCE</scope>
</reference>
<reference evidence="2 5" key="5">
    <citation type="journal article" date="2002" name="Genome Biol.">
        <title>Heterochromatic sequences in a Drosophila whole-genome shotgun assembly.</title>
        <authorList>
            <person name="Hoskins R.A."/>
            <person name="Smith C.D."/>
            <person name="Carlson J.W."/>
            <person name="Carvalho A.B."/>
            <person name="Halpern A."/>
            <person name="Kaminker J.S."/>
            <person name="Kennedy C."/>
            <person name="Mungall C.J."/>
            <person name="Sullivan B.A."/>
            <person name="Sutton G.G."/>
            <person name="Yasuhara J.C."/>
            <person name="Wakimoto B.T."/>
            <person name="Myers E.W."/>
            <person name="Celniker S.E."/>
            <person name="Rubin G.M."/>
            <person name="Karpen G.H."/>
        </authorList>
    </citation>
    <scope>NUCLEOTIDE SEQUENCE [LARGE SCALE GENOMIC DNA]</scope>
    <source>
        <strain evidence="5">Berkeley</strain>
    </source>
</reference>
<evidence type="ECO:0000313" key="5">
    <source>
        <dbReference type="Proteomes" id="UP000000803"/>
    </source>
</evidence>
<reference evidence="5" key="2">
    <citation type="journal article" date="2002" name="Genome Biol.">
        <title>Finishing a whole-genome shotgun: release 3 of the Drosophila melanogaster euchromatic genome sequence.</title>
        <authorList>
            <person name="Celniker S.E."/>
            <person name="Wheeler D.A."/>
            <person name="Kronmiller B."/>
            <person name="Carlson J.W."/>
            <person name="Halpern A."/>
            <person name="Patel S."/>
            <person name="Adams M."/>
            <person name="Champe M."/>
            <person name="Dugan S.P."/>
            <person name="Frise E."/>
            <person name="Hodgson A."/>
            <person name="George R.A."/>
            <person name="Hoskins R.A."/>
            <person name="Laverty T."/>
            <person name="Muzny D.M."/>
            <person name="Nelson C.R."/>
            <person name="Pacleb J.M."/>
            <person name="Park S."/>
            <person name="Pfeiffer B.D."/>
            <person name="Richards S."/>
            <person name="Sodergren E.J."/>
            <person name="Svirskas R."/>
            <person name="Tabor P.E."/>
            <person name="Wan K."/>
            <person name="Stapleton M."/>
            <person name="Sutton G.G."/>
            <person name="Venter C."/>
            <person name="Weinstock G."/>
            <person name="Scherer S.E."/>
            <person name="Myers E.W."/>
            <person name="Gibbs R.A."/>
            <person name="Rubin G.M."/>
        </authorList>
    </citation>
    <scope>NUCLEOTIDE SEQUENCE [LARGE SCALE GENOMIC DNA]</scope>
    <source>
        <strain evidence="5">Berkeley</strain>
    </source>
</reference>
<organism evidence="2 5">
    <name type="scientific">Drosophila melanogaster</name>
    <name type="common">Fruit fly</name>
    <dbReference type="NCBI Taxonomy" id="7227"/>
    <lineage>
        <taxon>Eukaryota</taxon>
        <taxon>Metazoa</taxon>
        <taxon>Ecdysozoa</taxon>
        <taxon>Arthropoda</taxon>
        <taxon>Hexapoda</taxon>
        <taxon>Insecta</taxon>
        <taxon>Pterygota</taxon>
        <taxon>Neoptera</taxon>
        <taxon>Endopterygota</taxon>
        <taxon>Diptera</taxon>
        <taxon>Brachycera</taxon>
        <taxon>Muscomorpha</taxon>
        <taxon>Ephydroidea</taxon>
        <taxon>Drosophilidae</taxon>
        <taxon>Drosophila</taxon>
        <taxon>Sophophora</taxon>
    </lineage>
</organism>
<evidence type="ECO:0000313" key="4">
    <source>
        <dbReference type="FlyBase" id="FBgn0051709"/>
    </source>
</evidence>
<dbReference type="BioGRID-ORCS" id="261620">
    <property type="hits" value="0 hits in 1 CRISPR screen"/>
</dbReference>
<protein>
    <submittedName>
        <fullName evidence="3">LP04712p</fullName>
    </submittedName>
</protein>
<reference evidence="2" key="13">
    <citation type="journal article" date="2015" name="Genome Res.">
        <title>The Release 6 reference sequence of the Drosophila melanogaster genome.</title>
        <authorList>
            <person name="Hoskins R.A."/>
            <person name="Carlson J.W."/>
            <person name="Wan K.H."/>
            <person name="Park S."/>
            <person name="Mendez I."/>
            <person name="Galle S.E."/>
            <person name="Booth B.W."/>
            <person name="Pfeiffer B.D."/>
            <person name="George R.A."/>
            <person name="Svirskas R."/>
            <person name="Krzywinski M."/>
            <person name="Schein J."/>
            <person name="Accardo M.C."/>
            <person name="Damia E."/>
            <person name="Messina G."/>
            <person name="Mendez-Lago M."/>
            <person name="de Pablos B."/>
            <person name="Demakova O.V."/>
            <person name="Andreyeva E.N."/>
            <person name="Boldyreva L.V."/>
            <person name="Marra M."/>
            <person name="Carvalho A.B."/>
            <person name="Dimitri P."/>
            <person name="Villasante A."/>
            <person name="Zhimulev I.F."/>
            <person name="Rubin G.M."/>
            <person name="Karpen G.H."/>
            <person name="Celniker S.E."/>
        </authorList>
    </citation>
    <scope>NUCLEOTIDE SEQUENCE</scope>
</reference>
<dbReference type="Proteomes" id="UP000000803">
    <property type="component" value="Chromosome 2L"/>
</dbReference>
<feature type="compositionally biased region" description="Polar residues" evidence="1">
    <location>
        <begin position="83"/>
        <end position="94"/>
    </location>
</feature>
<dbReference type="GeneID" id="261620"/>
<reference evidence="5" key="4">
    <citation type="journal article" date="2002" name="Genome Biol.">
        <title>The transposable elements of the Drosophila melanogaster euchromatin: a genomics perspective.</title>
        <authorList>
            <person name="Kaminker J.S."/>
            <person name="Bergman C.M."/>
            <person name="Kronmiller B."/>
            <person name="Carlson J."/>
            <person name="Svirskas R."/>
            <person name="Patel S."/>
            <person name="Frise E."/>
            <person name="Wheeler D.A."/>
            <person name="Lewis S.E."/>
            <person name="Rubin G.M."/>
            <person name="Ashburner M."/>
            <person name="Celniker S.E."/>
        </authorList>
    </citation>
    <scope>NUCLEOTIDE SEQUENCE [LARGE SCALE GENOMIC DNA]</scope>
    <source>
        <strain evidence="5">Berkeley</strain>
    </source>
</reference>
<dbReference type="HOGENOM" id="CLU_1391575_0_0_1"/>
<feature type="region of interest" description="Disordered" evidence="1">
    <location>
        <begin position="142"/>
        <end position="208"/>
    </location>
</feature>
<keyword evidence="5" id="KW-1185">Reference proteome</keyword>
<feature type="region of interest" description="Disordered" evidence="1">
    <location>
        <begin position="73"/>
        <end position="94"/>
    </location>
</feature>
<reference evidence="2" key="14">
    <citation type="submission" date="2022-11" db="EMBL/GenBank/DDBJ databases">
        <title>Drosophila melanogaster release 4 sequence.</title>
        <authorList>
            <consortium name="Berkeley Drosophila Genome Project"/>
            <person name="Celniker S."/>
            <person name="Carlson J."/>
            <person name="Wan K."/>
            <person name="Pfeiffer B."/>
            <person name="Frise E."/>
            <person name="George R."/>
            <person name="Hoskins R."/>
            <person name="Stapleton M."/>
            <person name="Pacleb J."/>
            <person name="Park S."/>
            <person name="Svirskas R."/>
            <person name="Smith E."/>
            <person name="Yu C."/>
            <person name="Rubin G."/>
        </authorList>
    </citation>
    <scope>NUCLEOTIDE SEQUENCE</scope>
</reference>
<evidence type="ECO:0000313" key="2">
    <source>
        <dbReference type="EMBL" id="AAN10699.1"/>
    </source>
</evidence>
<gene>
    <name evidence="2" type="primary">Dmel\CG31709</name>
    <name evidence="2" type="synonym">BEST:LP04712</name>
    <name evidence="3" type="synonym">CG31709-RA</name>
    <name evidence="2 4" type="ORF">CG31709</name>
    <name evidence="2" type="ORF">Dmel_CG31709</name>
</gene>
<dbReference type="IntAct" id="Q8IPE7">
    <property type="interactions" value="1"/>
</dbReference>
<dbReference type="STRING" id="7227.FBpp0312106"/>
<dbReference type="RefSeq" id="NP_723472.1">
    <property type="nucleotide sequence ID" value="NM_164862.2"/>
</dbReference>
<dbReference type="InParanoid" id="Q8IPE7"/>
<reference evidence="5" key="3">
    <citation type="journal article" date="2002" name="Genome Biol.">
        <title>Annotation of the Drosophila melanogaster euchromatic genome: a systematic review.</title>
        <authorList>
            <person name="Misra S."/>
            <person name="Crosby M.A."/>
            <person name="Mungall C.J."/>
            <person name="Matthews B.B."/>
            <person name="Campbell K.S."/>
            <person name="Hradecky P."/>
            <person name="Huang Y."/>
            <person name="Kaminker J.S."/>
            <person name="Millburn G.H."/>
            <person name="Prochnik S.E."/>
            <person name="Smith C.D."/>
            <person name="Tupy J.L."/>
            <person name="Whitfied E.J."/>
            <person name="Bayraktaroglu L."/>
            <person name="Berman B.P."/>
            <person name="Bettencourt B.R."/>
            <person name="Celniker S.E."/>
            <person name="de Grey A.D."/>
            <person name="Drysdale R.A."/>
            <person name="Harris N.L."/>
            <person name="Richter J."/>
            <person name="Russo S."/>
            <person name="Schroeder A.J."/>
            <person name="Shu S.Q."/>
            <person name="Stapleton M."/>
            <person name="Yamada C."/>
            <person name="Ashburner M."/>
            <person name="Gelbart W.M."/>
            <person name="Rubin G.M."/>
            <person name="Lewis S.E."/>
        </authorList>
    </citation>
    <scope>GENOME REANNOTATION</scope>
    <source>
        <strain evidence="5">Berkeley</strain>
    </source>
</reference>
<reference evidence="3" key="10">
    <citation type="submission" date="2009-08" db="EMBL/GenBank/DDBJ databases">
        <authorList>
            <person name="Carlson J."/>
            <person name="Booth B."/>
            <person name="Frise E."/>
            <person name="Park S."/>
            <person name="Wan K."/>
            <person name="Yu C."/>
            <person name="Celniker S."/>
        </authorList>
    </citation>
    <scope>NUCLEOTIDE SEQUENCE</scope>
    <source>
        <strain evidence="3">Berkeley</strain>
    </source>
</reference>
<dbReference type="OrthoDB" id="10448520at2759"/>
<sequence length="208" mass="23527">MGACRPRKCSANNRTMAIRRRRALVNLLFLRRHLIGQALGITNRETPDLRVKSRRRNRRRRMQFRVRTPSDNAMRSVRHHGQNPISPGSRLQRNNPLWGHADIITTDRALEALNGLTTGNREPNALSVMVRYTNGRYYLSLEPSGNQQNENNIVQNPSRNGQNQQVEDGNDRNLQPAAQAADDDNNMTNSNPEVPDVGGKSEGSRECP</sequence>
<dbReference type="EMBL" id="AE014134">
    <property type="protein sequence ID" value="AAN10699.1"/>
    <property type="molecule type" value="Genomic_DNA"/>
</dbReference>
<dbReference type="UCSC" id="CG31709-RA">
    <property type="organism name" value="d. melanogaster"/>
</dbReference>
<accession>Q8IPE7</accession>
<reference evidence="2 5" key="8">
    <citation type="journal article" date="2007" name="Science">
        <title>The Release 5.1 annotation of Drosophila melanogaster heterochromatin.</title>
        <authorList>
            <person name="Smith C.D."/>
            <person name="Shu S."/>
            <person name="Mungall C.J."/>
            <person name="Karpen G.H."/>
        </authorList>
    </citation>
    <scope>NUCLEOTIDE SEQUENCE [LARGE SCALE GENOMIC DNA]</scope>
    <source>
        <strain evidence="5">Berkeley</strain>
    </source>
</reference>